<dbReference type="eggNOG" id="ENOG502SDRZ">
    <property type="taxonomic scope" value="Eukaryota"/>
</dbReference>
<feature type="compositionally biased region" description="Polar residues" evidence="1">
    <location>
        <begin position="274"/>
        <end position="305"/>
    </location>
</feature>
<feature type="region of interest" description="Disordered" evidence="1">
    <location>
        <begin position="1"/>
        <end position="32"/>
    </location>
</feature>
<accession>S7ZTW9</accession>
<dbReference type="EMBL" id="KB644414">
    <property type="protein sequence ID" value="EPS32221.1"/>
    <property type="molecule type" value="Genomic_DNA"/>
</dbReference>
<feature type="region of interest" description="Disordered" evidence="1">
    <location>
        <begin position="274"/>
        <end position="329"/>
    </location>
</feature>
<feature type="region of interest" description="Disordered" evidence="1">
    <location>
        <begin position="237"/>
        <end position="259"/>
    </location>
</feature>
<feature type="compositionally biased region" description="Low complexity" evidence="1">
    <location>
        <begin position="131"/>
        <end position="149"/>
    </location>
</feature>
<reference evidence="2 3" key="1">
    <citation type="journal article" date="2013" name="PLoS ONE">
        <title>Genomic and secretomic analyses reveal unique features of the lignocellulolytic enzyme system of Penicillium decumbens.</title>
        <authorList>
            <person name="Liu G."/>
            <person name="Zhang L."/>
            <person name="Wei X."/>
            <person name="Zou G."/>
            <person name="Qin Y."/>
            <person name="Ma L."/>
            <person name="Li J."/>
            <person name="Zheng H."/>
            <person name="Wang S."/>
            <person name="Wang C."/>
            <person name="Xun L."/>
            <person name="Zhao G.-P."/>
            <person name="Zhou Z."/>
            <person name="Qu Y."/>
        </authorList>
    </citation>
    <scope>NUCLEOTIDE SEQUENCE [LARGE SCALE GENOMIC DNA]</scope>
    <source>
        <strain evidence="3">114-2 / CGMCC 5302</strain>
    </source>
</reference>
<dbReference type="HOGENOM" id="CLU_008005_1_0_1"/>
<dbReference type="STRING" id="933388.S7ZTW9"/>
<feature type="compositionally biased region" description="Polar residues" evidence="1">
    <location>
        <begin position="386"/>
        <end position="425"/>
    </location>
</feature>
<sequence>MPSLTLADPDMILPSDGSERESQTPSPPSQLLYLSNLNAHSNSADLNACATGRGPKNYSRHNWTYEDMNASRRLSDIGEELSPARSDRFDDGALPPELQQQKPLPQLPMSPLGSKNSPRLKQLAEAERQYSSSLGRRGSSGSTVSARSGRTSREAHSPHTMPEISPNSSLGEPRQSNESVVQGPNGTRLPENIIAASTVNGKGPGEDLSSVILSSEAERILENAKRRLTLMEGNLNRARSTVRQTPSSSPLGLHPGGLYRSISKADRKISALRRQSTVSSQDASANRHSRVQSETTFPAESNLSSDAKPPSRSVSAMESSSPANFNDERSFQYAPTRSYLTHRASISSIRPPHLLGTLSSSSVTSSSPVSVASPVLQSPVIHEDVSSASSPKGLGITTQGAESPSSGESYSPVLSSKNVLPSRSQSQLQVRDLQYQMKGLHIKISSLKVRNQEDNLRRRSLQSLRTPSPLTAADPFLQNALEARDGRSSQGSNPRRGGSSENVRGVQTRSSREEIAPARTGTLHPEQRSSSFAQQSPALSQDPGKSWQGTRDEDEQTGRQSSAETMYEDAEEGDYFDDGEIDREALDEILREPLDPDLATPHEEREDAFDYEHFILHSALGNFSQQLRRTSVSSHDSIETTRPAQSAQSVRHSRNDSSLSVSTVATFATATEGEYPEDEDDLLYWDRKFNQELRQRHQAHPPGALHGTTRSATLRAGPDSSHPQRSQTPQAANRNADSTARSSAAGSTTPTALVSSLVSSMRAVSSPRSGTAAAGSSESTNDDTQILERVFASLGKVCTDLQAITDSENPDLQAARVLRRRLDAARRVLDGELDA</sequence>
<feature type="region of interest" description="Disordered" evidence="1">
    <location>
        <begin position="383"/>
        <end position="425"/>
    </location>
</feature>
<feature type="compositionally biased region" description="Low complexity" evidence="1">
    <location>
        <begin position="94"/>
        <end position="112"/>
    </location>
</feature>
<feature type="compositionally biased region" description="Acidic residues" evidence="1">
    <location>
        <begin position="566"/>
        <end position="579"/>
    </location>
</feature>
<feature type="compositionally biased region" description="Polar residues" evidence="1">
    <location>
        <begin position="488"/>
        <end position="509"/>
    </location>
</feature>
<evidence type="ECO:0000313" key="2">
    <source>
        <dbReference type="EMBL" id="EPS32221.1"/>
    </source>
</evidence>
<feature type="region of interest" description="Disordered" evidence="1">
    <location>
        <begin position="83"/>
        <end position="188"/>
    </location>
</feature>
<feature type="compositionally biased region" description="Polar residues" evidence="1">
    <location>
        <begin position="528"/>
        <end position="539"/>
    </location>
</feature>
<dbReference type="PhylomeDB" id="S7ZTW9"/>
<keyword evidence="3" id="KW-1185">Reference proteome</keyword>
<protein>
    <submittedName>
        <fullName evidence="2">Uncharacterized protein</fullName>
    </submittedName>
</protein>
<evidence type="ECO:0000256" key="1">
    <source>
        <dbReference type="SAM" id="MobiDB-lite"/>
    </source>
</evidence>
<feature type="region of interest" description="Disordered" evidence="1">
    <location>
        <begin position="627"/>
        <end position="662"/>
    </location>
</feature>
<name>S7ZTW9_PENO1</name>
<feature type="compositionally biased region" description="Polar residues" evidence="1">
    <location>
        <begin position="237"/>
        <end position="250"/>
    </location>
</feature>
<dbReference type="Proteomes" id="UP000019376">
    <property type="component" value="Unassembled WGS sequence"/>
</dbReference>
<feature type="compositionally biased region" description="Polar residues" evidence="1">
    <location>
        <begin position="165"/>
        <end position="185"/>
    </location>
</feature>
<evidence type="ECO:0000313" key="3">
    <source>
        <dbReference type="Proteomes" id="UP000019376"/>
    </source>
</evidence>
<proteinExistence type="predicted"/>
<feature type="compositionally biased region" description="Polar residues" evidence="1">
    <location>
        <begin position="312"/>
        <end position="324"/>
    </location>
</feature>
<feature type="region of interest" description="Disordered" evidence="1">
    <location>
        <begin position="695"/>
        <end position="753"/>
    </location>
</feature>
<feature type="compositionally biased region" description="Polar residues" evidence="1">
    <location>
        <begin position="721"/>
        <end position="737"/>
    </location>
</feature>
<feature type="compositionally biased region" description="Low complexity" evidence="1">
    <location>
        <begin position="738"/>
        <end position="753"/>
    </location>
</feature>
<dbReference type="AlphaFoldDB" id="S7ZTW9"/>
<feature type="region of interest" description="Disordered" evidence="1">
    <location>
        <begin position="483"/>
        <end position="579"/>
    </location>
</feature>
<gene>
    <name evidence="2" type="ORF">PDE_07181</name>
</gene>
<dbReference type="OrthoDB" id="3438840at2759"/>
<organism evidence="2 3">
    <name type="scientific">Penicillium oxalicum (strain 114-2 / CGMCC 5302)</name>
    <name type="common">Penicillium decumbens</name>
    <dbReference type="NCBI Taxonomy" id="933388"/>
    <lineage>
        <taxon>Eukaryota</taxon>
        <taxon>Fungi</taxon>
        <taxon>Dikarya</taxon>
        <taxon>Ascomycota</taxon>
        <taxon>Pezizomycotina</taxon>
        <taxon>Eurotiomycetes</taxon>
        <taxon>Eurotiomycetidae</taxon>
        <taxon>Eurotiales</taxon>
        <taxon>Aspergillaceae</taxon>
        <taxon>Penicillium</taxon>
    </lineage>
</organism>
<feature type="compositionally biased region" description="Polar residues" evidence="1">
    <location>
        <begin position="627"/>
        <end position="650"/>
    </location>
</feature>